<dbReference type="EMBL" id="CM029042">
    <property type="protein sequence ID" value="KAG2622156.1"/>
    <property type="molecule type" value="Genomic_DNA"/>
</dbReference>
<proteinExistence type="predicted"/>
<evidence type="ECO:0000313" key="2">
    <source>
        <dbReference type="Proteomes" id="UP000823388"/>
    </source>
</evidence>
<organism evidence="1 2">
    <name type="scientific">Panicum virgatum</name>
    <name type="common">Blackwell switchgrass</name>
    <dbReference type="NCBI Taxonomy" id="38727"/>
    <lineage>
        <taxon>Eukaryota</taxon>
        <taxon>Viridiplantae</taxon>
        <taxon>Streptophyta</taxon>
        <taxon>Embryophyta</taxon>
        <taxon>Tracheophyta</taxon>
        <taxon>Spermatophyta</taxon>
        <taxon>Magnoliopsida</taxon>
        <taxon>Liliopsida</taxon>
        <taxon>Poales</taxon>
        <taxon>Poaceae</taxon>
        <taxon>PACMAD clade</taxon>
        <taxon>Panicoideae</taxon>
        <taxon>Panicodae</taxon>
        <taxon>Paniceae</taxon>
        <taxon>Panicinae</taxon>
        <taxon>Panicum</taxon>
        <taxon>Panicum sect. Hiantes</taxon>
    </lineage>
</organism>
<reference evidence="1" key="1">
    <citation type="submission" date="2020-05" db="EMBL/GenBank/DDBJ databases">
        <title>WGS assembly of Panicum virgatum.</title>
        <authorList>
            <person name="Lovell J.T."/>
            <person name="Jenkins J."/>
            <person name="Shu S."/>
            <person name="Juenger T.E."/>
            <person name="Schmutz J."/>
        </authorList>
    </citation>
    <scope>NUCLEOTIDE SEQUENCE</scope>
    <source>
        <strain evidence="1">AP13</strain>
    </source>
</reference>
<dbReference type="AlphaFoldDB" id="A0A8T0UM47"/>
<comment type="caution">
    <text evidence="1">The sequence shown here is derived from an EMBL/GenBank/DDBJ whole genome shotgun (WGS) entry which is preliminary data.</text>
</comment>
<keyword evidence="2" id="KW-1185">Reference proteome</keyword>
<accession>A0A8T0UM47</accession>
<name>A0A8T0UM47_PANVG</name>
<dbReference type="Proteomes" id="UP000823388">
    <property type="component" value="Chromosome 3N"/>
</dbReference>
<evidence type="ECO:0000313" key="1">
    <source>
        <dbReference type="EMBL" id="KAG2622156.1"/>
    </source>
</evidence>
<gene>
    <name evidence="1" type="ORF">PVAP13_3NG280800</name>
</gene>
<protein>
    <submittedName>
        <fullName evidence="1">Uncharacterized protein</fullName>
    </submittedName>
</protein>
<sequence length="170" mass="18877">MCEGGKIAVLASSSDRRRALHKSGIVSTVCIAAATPAALCFARLTVSHLDRLLVLEVESQRRQSSAPVRWKQKLDAISRLKCKTNGNQRYLWGQAKIWLAMVGQNMGWQQPTGRAGYDIWAGPYICQELLGRPNRGRPPLAPALFSRAPSITSRPYVLTSRTPPGDWQRH</sequence>